<organism evidence="4 5">
    <name type="scientific">Durusdinium trenchii</name>
    <dbReference type="NCBI Taxonomy" id="1381693"/>
    <lineage>
        <taxon>Eukaryota</taxon>
        <taxon>Sar</taxon>
        <taxon>Alveolata</taxon>
        <taxon>Dinophyceae</taxon>
        <taxon>Suessiales</taxon>
        <taxon>Symbiodiniaceae</taxon>
        <taxon>Durusdinium</taxon>
    </lineage>
</organism>
<feature type="domain" description="Integrase catalytic" evidence="3">
    <location>
        <begin position="386"/>
        <end position="561"/>
    </location>
</feature>
<feature type="coiled-coil region" evidence="1">
    <location>
        <begin position="130"/>
        <end position="211"/>
    </location>
</feature>
<dbReference type="SUPFAM" id="SSF53098">
    <property type="entry name" value="Ribonuclease H-like"/>
    <property type="match status" value="1"/>
</dbReference>
<evidence type="ECO:0000313" key="4">
    <source>
        <dbReference type="EMBL" id="CAK9118606.1"/>
    </source>
</evidence>
<keyword evidence="1" id="KW-0175">Coiled coil</keyword>
<sequence>MATDNGVDAALALIPYTGDATPAAGGNLVPEDVVMGSEGVTAYFQFIQNNVHQIASGNEEAVRFKAEQRHREITQTTIQALGSQCRVAIDQAREVCNKQILAMQGRINLLEGQLAESQAKVASADSLHQKRMLEQKAEAEKLHLQKMNAKMSELESMFEKMVEDASNKARALLEEERRQHQIMETEWAEQKERLEQELRKASETNALLQDQLDGMIPAHEAEAPQHLPGTAAPVKSEPAGREALPQPVEIDWKARLDAKFAQKLGDFYPSRTTATAPHPAALEPAQGKDEQFVDARETADERMSHAGDGGVDGKVPVRKLLALPGVSKSIRDEEEGIDEGVNPDDEEVVAVRSKKSADLIVEAQSSKHQFLHFPKNPFCRTCQTARMLAPYARSKGGQARVDTTRFGDHIIADHVLIKANVEEGIKGEKVALVIKDIHTQFRYVYPSQSRFAEDCTFAINHFVNGKDDVEVIYTDNSRELKAAIKELGYRHQTSIEYVDSSKSFVEREIRQMLEGARSNLVQAGMPLCMWPMAMQHFAIAVNANPQLSGGESPWSLRFGSEFDGMCIPFGAKVLFWNNPDRADNTAGKLSPTSNEGLFLGYRTQPGFVWRGEYLVTKLEAIDYHLEHGSVVIQRTKGLELPSETHVFPLKAKADSLEPPPEPIADRVIPPVPDPIIPQQSELEYTPSMAPDPVEEPAQEKEPPVDVEMKKSSAEPREPGEMMPDGSIVPDGYHYDGVRLVKTYKVIW</sequence>
<proteinExistence type="predicted"/>
<protein>
    <recommendedName>
        <fullName evidence="3">Integrase catalytic domain-containing protein</fullName>
    </recommendedName>
</protein>
<comment type="caution">
    <text evidence="4">The sequence shown here is derived from an EMBL/GenBank/DDBJ whole genome shotgun (WGS) entry which is preliminary data.</text>
</comment>
<feature type="compositionally biased region" description="Basic and acidic residues" evidence="2">
    <location>
        <begin position="697"/>
        <end position="719"/>
    </location>
</feature>
<dbReference type="Gene3D" id="3.30.420.10">
    <property type="entry name" value="Ribonuclease H-like superfamily/Ribonuclease H"/>
    <property type="match status" value="1"/>
</dbReference>
<evidence type="ECO:0000256" key="1">
    <source>
        <dbReference type="SAM" id="Coils"/>
    </source>
</evidence>
<gene>
    <name evidence="4" type="ORF">CCMP2556_LOCUS55646</name>
</gene>
<dbReference type="PROSITE" id="PS50994">
    <property type="entry name" value="INTEGRASE"/>
    <property type="match status" value="1"/>
</dbReference>
<accession>A0ABP0T2A3</accession>
<keyword evidence="5" id="KW-1185">Reference proteome</keyword>
<reference evidence="4 5" key="1">
    <citation type="submission" date="2024-02" db="EMBL/GenBank/DDBJ databases">
        <authorList>
            <person name="Chen Y."/>
            <person name="Shah S."/>
            <person name="Dougan E. K."/>
            <person name="Thang M."/>
            <person name="Chan C."/>
        </authorList>
    </citation>
    <scope>NUCLEOTIDE SEQUENCE [LARGE SCALE GENOMIC DNA]</scope>
</reference>
<evidence type="ECO:0000313" key="5">
    <source>
        <dbReference type="Proteomes" id="UP001642484"/>
    </source>
</evidence>
<dbReference type="InterPro" id="IPR001584">
    <property type="entry name" value="Integrase_cat-core"/>
</dbReference>
<dbReference type="InterPro" id="IPR012337">
    <property type="entry name" value="RNaseH-like_sf"/>
</dbReference>
<evidence type="ECO:0000256" key="2">
    <source>
        <dbReference type="SAM" id="MobiDB-lite"/>
    </source>
</evidence>
<dbReference type="Proteomes" id="UP001642484">
    <property type="component" value="Unassembled WGS sequence"/>
</dbReference>
<dbReference type="InterPro" id="IPR036397">
    <property type="entry name" value="RNaseH_sf"/>
</dbReference>
<name>A0ABP0T2A3_9DINO</name>
<dbReference type="EMBL" id="CAXAMN010029050">
    <property type="protein sequence ID" value="CAK9118606.1"/>
    <property type="molecule type" value="Genomic_DNA"/>
</dbReference>
<feature type="region of interest" description="Disordered" evidence="2">
    <location>
        <begin position="270"/>
        <end position="289"/>
    </location>
</feature>
<feature type="region of interest" description="Disordered" evidence="2">
    <location>
        <begin position="653"/>
        <end position="731"/>
    </location>
</feature>
<evidence type="ECO:0000259" key="3">
    <source>
        <dbReference type="PROSITE" id="PS50994"/>
    </source>
</evidence>